<dbReference type="Proteomes" id="UP000887576">
    <property type="component" value="Unplaced"/>
</dbReference>
<dbReference type="WBParaSite" id="JU765_v2.g15271.t1">
    <property type="protein sequence ID" value="JU765_v2.g15271.t1"/>
    <property type="gene ID" value="JU765_v2.g15271"/>
</dbReference>
<protein>
    <submittedName>
        <fullName evidence="2">Uncharacterized protein</fullName>
    </submittedName>
</protein>
<proteinExistence type="predicted"/>
<reference evidence="2" key="1">
    <citation type="submission" date="2022-11" db="UniProtKB">
        <authorList>
            <consortium name="WormBaseParasite"/>
        </authorList>
    </citation>
    <scope>IDENTIFICATION</scope>
</reference>
<organism evidence="1 2">
    <name type="scientific">Panagrolaimus sp. JU765</name>
    <dbReference type="NCBI Taxonomy" id="591449"/>
    <lineage>
        <taxon>Eukaryota</taxon>
        <taxon>Metazoa</taxon>
        <taxon>Ecdysozoa</taxon>
        <taxon>Nematoda</taxon>
        <taxon>Chromadorea</taxon>
        <taxon>Rhabditida</taxon>
        <taxon>Tylenchina</taxon>
        <taxon>Panagrolaimomorpha</taxon>
        <taxon>Panagrolaimoidea</taxon>
        <taxon>Panagrolaimidae</taxon>
        <taxon>Panagrolaimus</taxon>
    </lineage>
</organism>
<name>A0AC34QDG7_9BILA</name>
<sequence length="195" mass="21018">MSEIVFSEQQIIYICVGIVIDGVVLLALIFMIYFFRKEYNKVKELEKIKSEKKSSKRNASSSSSGRFLVPEDTKYIEKASSDEYTPTPVVQPSQEQVAEKQAGVAAPDNQGEPIPESQVTPVPESEPVPENDSFVPPAENQTPQTPAAAPSPAPGPSTAPAPAPGPGPGAENQQVIVVQPGIRIVKRPVKLRISQ</sequence>
<evidence type="ECO:0000313" key="1">
    <source>
        <dbReference type="Proteomes" id="UP000887576"/>
    </source>
</evidence>
<evidence type="ECO:0000313" key="2">
    <source>
        <dbReference type="WBParaSite" id="JU765_v2.g15271.t1"/>
    </source>
</evidence>
<accession>A0AC34QDG7</accession>